<protein>
    <submittedName>
        <fullName evidence="1">Uncharacterized protein</fullName>
    </submittedName>
</protein>
<evidence type="ECO:0000313" key="2">
    <source>
        <dbReference type="Proteomes" id="UP000005297"/>
    </source>
</evidence>
<proteinExistence type="predicted"/>
<gene>
    <name evidence="1" type="ORF">SPV1_09143</name>
</gene>
<dbReference type="OrthoDB" id="10001376at2"/>
<name>Q0F036_9PROT</name>
<comment type="caution">
    <text evidence="1">The sequence shown here is derived from an EMBL/GenBank/DDBJ whole genome shotgun (WGS) entry which is preliminary data.</text>
</comment>
<accession>Q0F036</accession>
<sequence length="86" mass="9774">MASIKVCGTMSILKMDGAVCEVPVFYAPETDVLFVRKNRTSFGYGGSLYAYDMKEHKKKWLYDGVIGPADVIWVEDLKRDKQYATQ</sequence>
<dbReference type="HOGENOM" id="CLU_2494206_0_0_0"/>
<keyword evidence="2" id="KW-1185">Reference proteome</keyword>
<dbReference type="RefSeq" id="WP_009849349.1">
    <property type="nucleotide sequence ID" value="NZ_DS022294.1"/>
</dbReference>
<dbReference type="Proteomes" id="UP000005297">
    <property type="component" value="Unassembled WGS sequence"/>
</dbReference>
<dbReference type="EMBL" id="AATS01000005">
    <property type="protein sequence ID" value="EAU54848.1"/>
    <property type="molecule type" value="Genomic_DNA"/>
</dbReference>
<organism evidence="1 2">
    <name type="scientific">Mariprofundus ferrooxydans PV-1</name>
    <dbReference type="NCBI Taxonomy" id="314345"/>
    <lineage>
        <taxon>Bacteria</taxon>
        <taxon>Pseudomonadati</taxon>
        <taxon>Pseudomonadota</taxon>
        <taxon>Candidatius Mariprofundia</taxon>
        <taxon>Mariprofundales</taxon>
        <taxon>Mariprofundaceae</taxon>
        <taxon>Mariprofundus</taxon>
    </lineage>
</organism>
<dbReference type="InParanoid" id="Q0F036"/>
<reference evidence="1 2" key="1">
    <citation type="submission" date="2006-09" db="EMBL/GenBank/DDBJ databases">
        <authorList>
            <person name="Emerson D."/>
            <person name="Ferriera S."/>
            <person name="Johnson J."/>
            <person name="Kravitz S."/>
            <person name="Halpern A."/>
            <person name="Remington K."/>
            <person name="Beeson K."/>
            <person name="Tran B."/>
            <person name="Rogers Y.-H."/>
            <person name="Friedman R."/>
            <person name="Venter J.C."/>
        </authorList>
    </citation>
    <scope>NUCLEOTIDE SEQUENCE [LARGE SCALE GENOMIC DNA]</scope>
    <source>
        <strain evidence="1 2">PV-1</strain>
    </source>
</reference>
<dbReference type="AlphaFoldDB" id="Q0F036"/>
<evidence type="ECO:0000313" key="1">
    <source>
        <dbReference type="EMBL" id="EAU54848.1"/>
    </source>
</evidence>